<dbReference type="Gene3D" id="1.20.120.530">
    <property type="entry name" value="GntR ligand-binding domain-like"/>
    <property type="match status" value="1"/>
</dbReference>
<dbReference type="SUPFAM" id="SSF46785">
    <property type="entry name" value="Winged helix' DNA-binding domain"/>
    <property type="match status" value="1"/>
</dbReference>
<dbReference type="GO" id="GO:0003677">
    <property type="term" value="F:DNA binding"/>
    <property type="evidence" value="ECO:0007669"/>
    <property type="project" value="UniProtKB-KW"/>
</dbReference>
<dbReference type="CDD" id="cd07377">
    <property type="entry name" value="WHTH_GntR"/>
    <property type="match status" value="1"/>
</dbReference>
<dbReference type="InterPro" id="IPR008920">
    <property type="entry name" value="TF_FadR/GntR_C"/>
</dbReference>
<dbReference type="InterPro" id="IPR011711">
    <property type="entry name" value="GntR_C"/>
</dbReference>
<dbReference type="GO" id="GO:0003700">
    <property type="term" value="F:DNA-binding transcription factor activity"/>
    <property type="evidence" value="ECO:0007669"/>
    <property type="project" value="InterPro"/>
</dbReference>
<dbReference type="Pfam" id="PF00392">
    <property type="entry name" value="GntR"/>
    <property type="match status" value="1"/>
</dbReference>
<dbReference type="Proteomes" id="UP000287101">
    <property type="component" value="Unassembled WGS sequence"/>
</dbReference>
<evidence type="ECO:0000259" key="4">
    <source>
        <dbReference type="PROSITE" id="PS50949"/>
    </source>
</evidence>
<evidence type="ECO:0000256" key="3">
    <source>
        <dbReference type="ARBA" id="ARBA00023163"/>
    </source>
</evidence>
<keyword evidence="1" id="KW-0805">Transcription regulation</keyword>
<dbReference type="SUPFAM" id="SSF48008">
    <property type="entry name" value="GntR ligand-binding domain-like"/>
    <property type="match status" value="1"/>
</dbReference>
<dbReference type="OrthoDB" id="574518at2"/>
<gene>
    <name evidence="5" type="ORF">CBF31_03825</name>
</gene>
<dbReference type="InterPro" id="IPR036388">
    <property type="entry name" value="WH-like_DNA-bd_sf"/>
</dbReference>
<feature type="domain" description="HTH gntR-type" evidence="4">
    <location>
        <begin position="6"/>
        <end position="73"/>
    </location>
</feature>
<reference evidence="5 6" key="1">
    <citation type="submission" date="2017-05" db="EMBL/GenBank/DDBJ databases">
        <title>Vagococcus spp. assemblies.</title>
        <authorList>
            <person name="Gulvik C.A."/>
        </authorList>
    </citation>
    <scope>NUCLEOTIDE SEQUENCE [LARGE SCALE GENOMIC DNA]</scope>
    <source>
        <strain evidence="5 6">CCUG 41755</strain>
    </source>
</reference>
<keyword evidence="2" id="KW-0238">DNA-binding</keyword>
<organism evidence="5 6">
    <name type="scientific">Vagococcus fessus</name>
    <dbReference type="NCBI Taxonomy" id="120370"/>
    <lineage>
        <taxon>Bacteria</taxon>
        <taxon>Bacillati</taxon>
        <taxon>Bacillota</taxon>
        <taxon>Bacilli</taxon>
        <taxon>Lactobacillales</taxon>
        <taxon>Enterococcaceae</taxon>
        <taxon>Vagococcus</taxon>
    </lineage>
</organism>
<evidence type="ECO:0000256" key="2">
    <source>
        <dbReference type="ARBA" id="ARBA00023125"/>
    </source>
</evidence>
<evidence type="ECO:0000313" key="6">
    <source>
        <dbReference type="Proteomes" id="UP000287101"/>
    </source>
</evidence>
<dbReference type="AlphaFoldDB" id="A0A430AD52"/>
<dbReference type="Pfam" id="PF07729">
    <property type="entry name" value="FCD"/>
    <property type="match status" value="1"/>
</dbReference>
<dbReference type="PANTHER" id="PTHR43537:SF6">
    <property type="entry name" value="HTH-TYPE TRANSCRIPTIONAL REPRESSOR RSPR"/>
    <property type="match status" value="1"/>
</dbReference>
<accession>A0A430AD52</accession>
<keyword evidence="3" id="KW-0804">Transcription</keyword>
<dbReference type="InterPro" id="IPR036390">
    <property type="entry name" value="WH_DNA-bd_sf"/>
</dbReference>
<evidence type="ECO:0000313" key="5">
    <source>
        <dbReference type="EMBL" id="RSU05154.1"/>
    </source>
</evidence>
<protein>
    <submittedName>
        <fullName evidence="5">GntR family transcriptional regulator</fullName>
    </submittedName>
</protein>
<dbReference type="PROSITE" id="PS50949">
    <property type="entry name" value="HTH_GNTR"/>
    <property type="match status" value="1"/>
</dbReference>
<dbReference type="EMBL" id="NGJY01000001">
    <property type="protein sequence ID" value="RSU05154.1"/>
    <property type="molecule type" value="Genomic_DNA"/>
</dbReference>
<sequence>MTNKDSNLQEQAYSKIREKIIYCTFPPGTKLSEKDLEDKIKIGRTPIREALIRLRREELLYTKAQSGNYISKINLSTADNARFVREHIEKLVMIECCSKVTDNDFYNLEKILDVQKKAAIENDPISFFISDDEFHKYFYSLVGKEEIWDWMQTHNTHLNRFRLLRLKVVELRWQTILEQHYQIFEALKSKNPEESEFLTAQHLHMMIDEKHKLIKAYPDYFQE</sequence>
<dbReference type="RefSeq" id="WP_126831041.1">
    <property type="nucleotide sequence ID" value="NZ_CBCRYB010000003.1"/>
</dbReference>
<dbReference type="Gene3D" id="1.10.10.10">
    <property type="entry name" value="Winged helix-like DNA-binding domain superfamily/Winged helix DNA-binding domain"/>
    <property type="match status" value="1"/>
</dbReference>
<name>A0A430AD52_9ENTE</name>
<dbReference type="SMART" id="SM00345">
    <property type="entry name" value="HTH_GNTR"/>
    <property type="match status" value="1"/>
</dbReference>
<comment type="caution">
    <text evidence="5">The sequence shown here is derived from an EMBL/GenBank/DDBJ whole genome shotgun (WGS) entry which is preliminary data.</text>
</comment>
<evidence type="ECO:0000256" key="1">
    <source>
        <dbReference type="ARBA" id="ARBA00023015"/>
    </source>
</evidence>
<keyword evidence="6" id="KW-1185">Reference proteome</keyword>
<dbReference type="PANTHER" id="PTHR43537">
    <property type="entry name" value="TRANSCRIPTIONAL REGULATOR, GNTR FAMILY"/>
    <property type="match status" value="1"/>
</dbReference>
<dbReference type="SMART" id="SM00895">
    <property type="entry name" value="FCD"/>
    <property type="match status" value="1"/>
</dbReference>
<dbReference type="InterPro" id="IPR000524">
    <property type="entry name" value="Tscrpt_reg_HTH_GntR"/>
</dbReference>
<proteinExistence type="predicted"/>